<protein>
    <submittedName>
        <fullName evidence="3">Polysaccharide deacetylase family protein</fullName>
    </submittedName>
</protein>
<dbReference type="PANTHER" id="PTHR10587:SF125">
    <property type="entry name" value="POLYSACCHARIDE DEACETYLASE YHEN-RELATED"/>
    <property type="match status" value="1"/>
</dbReference>
<evidence type="ECO:0000313" key="4">
    <source>
        <dbReference type="Proteomes" id="UP001516662"/>
    </source>
</evidence>
<evidence type="ECO:0000313" key="3">
    <source>
        <dbReference type="EMBL" id="MBE4909724.1"/>
    </source>
</evidence>
<dbReference type="Gene3D" id="3.20.20.370">
    <property type="entry name" value="Glycoside hydrolase/deacetylase"/>
    <property type="match status" value="1"/>
</dbReference>
<reference evidence="3 4" key="1">
    <citation type="submission" date="2020-10" db="EMBL/GenBank/DDBJ databases">
        <title>Bacillus sp. HD4P25, an endophyte from a halophyte.</title>
        <authorList>
            <person name="Sun J.-Q."/>
        </authorList>
    </citation>
    <scope>NUCLEOTIDE SEQUENCE [LARGE SCALE GENOMIC DNA]</scope>
    <source>
        <strain evidence="3 4">YIM 93174</strain>
    </source>
</reference>
<sequence>MIKKFAFLAFIGLCLNGFFTIDANATNVDEFESIPVQQIPEDFPQLEGGPETTERVRYPVSNIVLQQRYPETIVLSGPSTEKRVALTFDDGPDPRFTGQVLDVLNQYNVDATFFVMGARAETYPDLVKRMINEEHIVGNHTYWHPNLVDQASVAALEREVNQTEEILENLIGYRTKLFRAPYGFLYNELVEKLRDMNYTVVGWSVDSLDWQEEPPTVIANTVTSQVQPGSIILMHDGGEWDANRTPTIQALQQIIPTLKEQGYEFVTVPELLDIPYKK</sequence>
<feature type="signal peptide" evidence="1">
    <location>
        <begin position="1"/>
        <end position="25"/>
    </location>
</feature>
<dbReference type="PROSITE" id="PS51677">
    <property type="entry name" value="NODB"/>
    <property type="match status" value="1"/>
</dbReference>
<dbReference type="RefSeq" id="WP_193538673.1">
    <property type="nucleotide sequence ID" value="NZ_JADCLJ010000024.1"/>
</dbReference>
<dbReference type="Pfam" id="PF01522">
    <property type="entry name" value="Polysacc_deac_1"/>
    <property type="match status" value="1"/>
</dbReference>
<dbReference type="PANTHER" id="PTHR10587">
    <property type="entry name" value="GLYCOSYL TRANSFERASE-RELATED"/>
    <property type="match status" value="1"/>
</dbReference>
<proteinExistence type="predicted"/>
<keyword evidence="4" id="KW-1185">Reference proteome</keyword>
<organism evidence="3 4">
    <name type="scientific">Litchfieldia luteola</name>
    <dbReference type="NCBI Taxonomy" id="682179"/>
    <lineage>
        <taxon>Bacteria</taxon>
        <taxon>Bacillati</taxon>
        <taxon>Bacillota</taxon>
        <taxon>Bacilli</taxon>
        <taxon>Bacillales</taxon>
        <taxon>Bacillaceae</taxon>
        <taxon>Litchfieldia</taxon>
    </lineage>
</organism>
<comment type="caution">
    <text evidence="3">The sequence shown here is derived from an EMBL/GenBank/DDBJ whole genome shotgun (WGS) entry which is preliminary data.</text>
</comment>
<evidence type="ECO:0000256" key="1">
    <source>
        <dbReference type="SAM" id="SignalP"/>
    </source>
</evidence>
<dbReference type="Proteomes" id="UP001516662">
    <property type="component" value="Unassembled WGS sequence"/>
</dbReference>
<dbReference type="InterPro" id="IPR050248">
    <property type="entry name" value="Polysacc_deacetylase_ArnD"/>
</dbReference>
<name>A0ABR9QMK1_9BACI</name>
<feature type="chain" id="PRO_5046777569" evidence="1">
    <location>
        <begin position="26"/>
        <end position="278"/>
    </location>
</feature>
<dbReference type="EMBL" id="JADCLJ010000024">
    <property type="protein sequence ID" value="MBE4909724.1"/>
    <property type="molecule type" value="Genomic_DNA"/>
</dbReference>
<evidence type="ECO:0000259" key="2">
    <source>
        <dbReference type="PROSITE" id="PS51677"/>
    </source>
</evidence>
<dbReference type="InterPro" id="IPR002509">
    <property type="entry name" value="NODB_dom"/>
</dbReference>
<gene>
    <name evidence="3" type="ORF">IMZ08_16955</name>
</gene>
<keyword evidence="1" id="KW-0732">Signal</keyword>
<feature type="domain" description="NodB homology" evidence="2">
    <location>
        <begin position="82"/>
        <end position="266"/>
    </location>
</feature>
<dbReference type="SUPFAM" id="SSF88713">
    <property type="entry name" value="Glycoside hydrolase/deacetylase"/>
    <property type="match status" value="1"/>
</dbReference>
<accession>A0ABR9QMK1</accession>
<dbReference type="InterPro" id="IPR011330">
    <property type="entry name" value="Glyco_hydro/deAcase_b/a-brl"/>
</dbReference>